<dbReference type="FunFam" id="3.30.160.60:FF:001119">
    <property type="entry name" value="zinc finger protein 408"/>
    <property type="match status" value="1"/>
</dbReference>
<dbReference type="FunFam" id="3.30.160.60:FF:000110">
    <property type="entry name" value="Zinc finger protein-like"/>
    <property type="match status" value="1"/>
</dbReference>
<comment type="similarity">
    <text evidence="2">Belongs to the krueppel C2H2-type zinc-finger protein family.</text>
</comment>
<evidence type="ECO:0000259" key="13">
    <source>
        <dbReference type="PROSITE" id="PS50157"/>
    </source>
</evidence>
<dbReference type="GO" id="GO:0008270">
    <property type="term" value="F:zinc ion binding"/>
    <property type="evidence" value="ECO:0007669"/>
    <property type="project" value="UniProtKB-KW"/>
</dbReference>
<keyword evidence="4" id="KW-0677">Repeat</keyword>
<evidence type="ECO:0000256" key="4">
    <source>
        <dbReference type="ARBA" id="ARBA00022737"/>
    </source>
</evidence>
<evidence type="ECO:0000313" key="16">
    <source>
        <dbReference type="RefSeq" id="XP_026543108.1"/>
    </source>
</evidence>
<dbReference type="FunFam" id="3.30.160.60:FF:000176">
    <property type="entry name" value="zinc finger protein 70"/>
    <property type="match status" value="1"/>
</dbReference>
<proteinExistence type="inferred from homology"/>
<evidence type="ECO:0000256" key="7">
    <source>
        <dbReference type="ARBA" id="ARBA00023015"/>
    </source>
</evidence>
<evidence type="ECO:0000256" key="1">
    <source>
        <dbReference type="ARBA" id="ARBA00004123"/>
    </source>
</evidence>
<feature type="domain" description="C2H2-type" evidence="13">
    <location>
        <begin position="783"/>
        <end position="810"/>
    </location>
</feature>
<feature type="domain" description="C2H2-type" evidence="13">
    <location>
        <begin position="503"/>
        <end position="530"/>
    </location>
</feature>
<evidence type="ECO:0000256" key="11">
    <source>
        <dbReference type="PROSITE-ProRule" id="PRU00042"/>
    </source>
</evidence>
<dbReference type="PANTHER" id="PTHR24399">
    <property type="entry name" value="ZINC FINGER AND BTB DOMAIN-CONTAINING"/>
    <property type="match status" value="1"/>
</dbReference>
<dbReference type="GO" id="GO:0001227">
    <property type="term" value="F:DNA-binding transcription repressor activity, RNA polymerase II-specific"/>
    <property type="evidence" value="ECO:0007669"/>
    <property type="project" value="TreeGrafter"/>
</dbReference>
<reference evidence="16" key="1">
    <citation type="submission" date="2025-08" db="UniProtKB">
        <authorList>
            <consortium name="RefSeq"/>
        </authorList>
    </citation>
    <scope>IDENTIFICATION</scope>
</reference>
<dbReference type="GO" id="GO:0001817">
    <property type="term" value="P:regulation of cytokine production"/>
    <property type="evidence" value="ECO:0007669"/>
    <property type="project" value="TreeGrafter"/>
</dbReference>
<dbReference type="Proteomes" id="UP000504612">
    <property type="component" value="Unplaced"/>
</dbReference>
<feature type="domain" description="C2H2-type" evidence="13">
    <location>
        <begin position="587"/>
        <end position="614"/>
    </location>
</feature>
<dbReference type="FunFam" id="3.30.160.60:FF:001498">
    <property type="entry name" value="Zinc finger protein 404"/>
    <property type="match status" value="1"/>
</dbReference>
<organism evidence="15 16">
    <name type="scientific">Notechis scutatus</name>
    <name type="common">mainland tiger snake</name>
    <dbReference type="NCBI Taxonomy" id="8663"/>
    <lineage>
        <taxon>Eukaryota</taxon>
        <taxon>Metazoa</taxon>
        <taxon>Chordata</taxon>
        <taxon>Craniata</taxon>
        <taxon>Vertebrata</taxon>
        <taxon>Euteleostomi</taxon>
        <taxon>Lepidosauria</taxon>
        <taxon>Squamata</taxon>
        <taxon>Bifurcata</taxon>
        <taxon>Unidentata</taxon>
        <taxon>Episquamata</taxon>
        <taxon>Toxicofera</taxon>
        <taxon>Serpentes</taxon>
        <taxon>Colubroidea</taxon>
        <taxon>Elapidae</taxon>
        <taxon>Hydrophiinae</taxon>
        <taxon>Notechis</taxon>
    </lineage>
</organism>
<feature type="domain" description="C2H2-type" evidence="13">
    <location>
        <begin position="811"/>
        <end position="835"/>
    </location>
</feature>
<dbReference type="Pfam" id="PF13912">
    <property type="entry name" value="zf-C2H2_6"/>
    <property type="match status" value="1"/>
</dbReference>
<dbReference type="FunFam" id="1.10.4020.10:FF:000001">
    <property type="entry name" value="zinc finger protein 263 isoform X1"/>
    <property type="match status" value="1"/>
</dbReference>
<dbReference type="AlphaFoldDB" id="A0A6J1VR59"/>
<dbReference type="InterPro" id="IPR013087">
    <property type="entry name" value="Znf_C2H2_type"/>
</dbReference>
<keyword evidence="8" id="KW-0238">DNA-binding</keyword>
<dbReference type="FunFam" id="3.30.160.60:FF:001158">
    <property type="entry name" value="zinc finger protein 22"/>
    <property type="match status" value="1"/>
</dbReference>
<dbReference type="InterPro" id="IPR038269">
    <property type="entry name" value="SCAN_sf"/>
</dbReference>
<keyword evidence="9" id="KW-0804">Transcription</keyword>
<evidence type="ECO:0000256" key="12">
    <source>
        <dbReference type="SAM" id="MobiDB-lite"/>
    </source>
</evidence>
<evidence type="ECO:0000256" key="6">
    <source>
        <dbReference type="ARBA" id="ARBA00022833"/>
    </source>
</evidence>
<sequence length="835" mass="94720">MEEKDWAGSREPEKRLEEVGRGQDICVETSVKPVAKATPSFLKQNLADGRQQDWEGQWPNFLTCPPFPYPRWKNRISKPGGQEHPSSLEGVEEGYQWPRKEYAPQTRAAFCEKAHEACANLNFSVNTKEEILEGIPDSERQRQWFRRFCYQQAEGPREAASQLRELCHRWLKPEEHTKEQILELLVLEQFVSILPMEIQSWVQESSPETCSEAVALAEDFLERQPEERLPSSPGRDQGRKSCRSPWNNVPESLGNLPAKSPTSEQLLSDDPGKGQLVSSGKSKSDKETFLLGNKDTEAKEDGFLEQETSLAKGTLFPFHDEKEAEPENQPELQSFQKDHPKKAKLCQGGDEHVVKEDPIQNKSKRKCTECRHFCEVDDLPANQKMNPEEFYICPQCGKTFQNGVPLASSQGTAARAKPYPCSECSKSFGTKAALLKHKATHTGEKPYVCAECGKCFTTSSNLIYHNIVHTGEKPHKCADCGKGFHWKSSLITHERTHTGEKPYACPECGKSFGNSSQLLRHKRVHTGEKPYHCSECGRSFNQIASLIAHRRIHTGEKPYECPECGKGFGTRTNLMMHRRVHTGERPYKCSHCGQSFSQRTHLIIHERTHTGEKPYSCSECGKSFNAKAPLITHKRIHTGENLYQCFQCGKSFSTSSNLLNHNIIHTGEKPHKCLDCGKCFNRKSSLITHQRTHTGEKPYACFECGKCFISSSDLTKHKKVHRGKRPYPCLECGKRFVTNSRLLTHKRVHTGEKPYNCSYCGNNFSQLAHLVQHQRRHTGEKPYSCPYCGKSFSVKANLITHQRTHTGEKPYECSECPKSFVSSSDLKKHKKVHTV</sequence>
<dbReference type="PANTHER" id="PTHR24399:SF54">
    <property type="entry name" value="GASTRULA ZINC FINGER PROTEIN XLCGF26.1-LIKE-RELATED"/>
    <property type="match status" value="1"/>
</dbReference>
<feature type="domain" description="C2H2-type" evidence="13">
    <location>
        <begin position="755"/>
        <end position="782"/>
    </location>
</feature>
<dbReference type="CDD" id="cd07936">
    <property type="entry name" value="SCAN"/>
    <property type="match status" value="1"/>
</dbReference>
<feature type="domain" description="SCAN box" evidence="14">
    <location>
        <begin position="142"/>
        <end position="224"/>
    </location>
</feature>
<evidence type="ECO:0000256" key="8">
    <source>
        <dbReference type="ARBA" id="ARBA00023125"/>
    </source>
</evidence>
<gene>
    <name evidence="16" type="primary">LOC113425258</name>
</gene>
<dbReference type="Pfam" id="PF02023">
    <property type="entry name" value="SCAN"/>
    <property type="match status" value="1"/>
</dbReference>
<dbReference type="GO" id="GO:0000978">
    <property type="term" value="F:RNA polymerase II cis-regulatory region sequence-specific DNA binding"/>
    <property type="evidence" value="ECO:0007669"/>
    <property type="project" value="TreeGrafter"/>
</dbReference>
<dbReference type="PROSITE" id="PS50804">
    <property type="entry name" value="SCAN_BOX"/>
    <property type="match status" value="1"/>
</dbReference>
<feature type="domain" description="C2H2-type" evidence="13">
    <location>
        <begin position="391"/>
        <end position="418"/>
    </location>
</feature>
<feature type="domain" description="C2H2-type" evidence="13">
    <location>
        <begin position="643"/>
        <end position="670"/>
    </location>
</feature>
<dbReference type="FunFam" id="3.30.160.60:FF:000016">
    <property type="entry name" value="zinc finger protein 37 homolog"/>
    <property type="match status" value="1"/>
</dbReference>
<dbReference type="SMART" id="SM00355">
    <property type="entry name" value="ZnF_C2H2"/>
    <property type="match status" value="15"/>
</dbReference>
<dbReference type="InterPro" id="IPR036236">
    <property type="entry name" value="Znf_C2H2_sf"/>
</dbReference>
<feature type="domain" description="C2H2-type" evidence="13">
    <location>
        <begin position="475"/>
        <end position="502"/>
    </location>
</feature>
<evidence type="ECO:0000256" key="9">
    <source>
        <dbReference type="ARBA" id="ARBA00023163"/>
    </source>
</evidence>
<keyword evidence="7" id="KW-0805">Transcription regulation</keyword>
<feature type="domain" description="C2H2-type" evidence="13">
    <location>
        <begin position="559"/>
        <end position="586"/>
    </location>
</feature>
<name>A0A6J1VR59_9SAUR</name>
<dbReference type="GO" id="GO:0005654">
    <property type="term" value="C:nucleoplasm"/>
    <property type="evidence" value="ECO:0007669"/>
    <property type="project" value="TreeGrafter"/>
</dbReference>
<feature type="domain" description="C2H2-type" evidence="13">
    <location>
        <begin position="671"/>
        <end position="698"/>
    </location>
</feature>
<feature type="domain" description="C2H2-type" evidence="13">
    <location>
        <begin position="615"/>
        <end position="642"/>
    </location>
</feature>
<comment type="subcellular location">
    <subcellularLocation>
        <location evidence="1">Nucleus</location>
    </subcellularLocation>
</comment>
<dbReference type="PROSITE" id="PS50157">
    <property type="entry name" value="ZINC_FINGER_C2H2_2"/>
    <property type="match status" value="16"/>
</dbReference>
<dbReference type="SUPFAM" id="SSF57667">
    <property type="entry name" value="beta-beta-alpha zinc fingers"/>
    <property type="match status" value="9"/>
</dbReference>
<keyword evidence="3" id="KW-0479">Metal-binding</keyword>
<dbReference type="FunFam" id="3.30.160.60:FF:000478">
    <property type="entry name" value="Zinc finger protein 133"/>
    <property type="match status" value="2"/>
</dbReference>
<feature type="domain" description="C2H2-type" evidence="13">
    <location>
        <begin position="531"/>
        <end position="558"/>
    </location>
</feature>
<keyword evidence="6" id="KW-0862">Zinc</keyword>
<dbReference type="FunFam" id="3.30.160.60:FF:002343">
    <property type="entry name" value="Zinc finger protein 33A"/>
    <property type="match status" value="4"/>
</dbReference>
<dbReference type="Gene3D" id="3.30.160.60">
    <property type="entry name" value="Classic Zinc Finger"/>
    <property type="match status" value="15"/>
</dbReference>
<dbReference type="GO" id="GO:0002682">
    <property type="term" value="P:regulation of immune system process"/>
    <property type="evidence" value="ECO:0007669"/>
    <property type="project" value="TreeGrafter"/>
</dbReference>
<evidence type="ECO:0000256" key="3">
    <source>
        <dbReference type="ARBA" id="ARBA00022723"/>
    </source>
</evidence>
<dbReference type="FunFam" id="3.30.160.60:FF:000384">
    <property type="entry name" value="Zinc finger protein 550"/>
    <property type="match status" value="1"/>
</dbReference>
<dbReference type="PROSITE" id="PS00028">
    <property type="entry name" value="ZINC_FINGER_C2H2_1"/>
    <property type="match status" value="15"/>
</dbReference>
<dbReference type="GeneID" id="113425258"/>
<protein>
    <submittedName>
        <fullName evidence="16">Zinc finger protein 708-like isoform X3</fullName>
    </submittedName>
</protein>
<dbReference type="Pfam" id="PF00096">
    <property type="entry name" value="zf-C2H2"/>
    <property type="match status" value="13"/>
</dbReference>
<dbReference type="FunFam" id="3.30.160.60:FF:002063">
    <property type="entry name" value="RB associated KRAB zinc finger"/>
    <property type="match status" value="1"/>
</dbReference>
<evidence type="ECO:0000256" key="10">
    <source>
        <dbReference type="ARBA" id="ARBA00023242"/>
    </source>
</evidence>
<evidence type="ECO:0000256" key="2">
    <source>
        <dbReference type="ARBA" id="ARBA00006991"/>
    </source>
</evidence>
<feature type="compositionally biased region" description="Basic and acidic residues" evidence="12">
    <location>
        <begin position="282"/>
        <end position="294"/>
    </location>
</feature>
<feature type="domain" description="C2H2-type" evidence="13">
    <location>
        <begin position="447"/>
        <end position="474"/>
    </location>
</feature>
<feature type="region of interest" description="Disordered" evidence="12">
    <location>
        <begin position="221"/>
        <end position="294"/>
    </location>
</feature>
<dbReference type="SMART" id="SM00431">
    <property type="entry name" value="SCAN"/>
    <property type="match status" value="1"/>
</dbReference>
<dbReference type="RefSeq" id="XP_026543108.1">
    <property type="nucleotide sequence ID" value="XM_026687323.1"/>
</dbReference>
<keyword evidence="15" id="KW-1185">Reference proteome</keyword>
<dbReference type="FunFam" id="3.30.160.60:FF:001530">
    <property type="entry name" value="Zinc finger protein 268"/>
    <property type="match status" value="1"/>
</dbReference>
<feature type="domain" description="C2H2-type" evidence="13">
    <location>
        <begin position="419"/>
        <end position="446"/>
    </location>
</feature>
<dbReference type="InterPro" id="IPR003309">
    <property type="entry name" value="SCAN_dom"/>
</dbReference>
<dbReference type="SUPFAM" id="SSF47353">
    <property type="entry name" value="Retrovirus capsid dimerization domain-like"/>
    <property type="match status" value="1"/>
</dbReference>
<feature type="domain" description="C2H2-type" evidence="13">
    <location>
        <begin position="727"/>
        <end position="754"/>
    </location>
</feature>
<evidence type="ECO:0000313" key="15">
    <source>
        <dbReference type="Proteomes" id="UP000504612"/>
    </source>
</evidence>
<keyword evidence="10" id="KW-0539">Nucleus</keyword>
<feature type="domain" description="C2H2-type" evidence="13">
    <location>
        <begin position="699"/>
        <end position="726"/>
    </location>
</feature>
<feature type="region of interest" description="Disordered" evidence="12">
    <location>
        <begin position="1"/>
        <end position="20"/>
    </location>
</feature>
<evidence type="ECO:0000256" key="5">
    <source>
        <dbReference type="ARBA" id="ARBA00022771"/>
    </source>
</evidence>
<keyword evidence="5 11" id="KW-0863">Zinc-finger</keyword>
<dbReference type="Gene3D" id="1.10.4020.10">
    <property type="entry name" value="DNA breaking-rejoining enzymes"/>
    <property type="match status" value="1"/>
</dbReference>
<evidence type="ECO:0000259" key="14">
    <source>
        <dbReference type="PROSITE" id="PS50804"/>
    </source>
</evidence>
<accession>A0A6J1VR59</accession>